<sequence length="159" mass="16370">MTTSVMNIRRGLYSVLAGGALVLGPALLAPMATAQPDPAPDCSAANVARTVSAATAAEGDYLVANPPTNSQLSSISSQPPEQAQDSYNAYFEQNPQVRDDLAAIHQPVNALSEQCGFDVAPTLVAAAVWQTQPQTAAGVDTPNLNQNQEGTPAGVEPPS</sequence>
<evidence type="ECO:0000313" key="4">
    <source>
        <dbReference type="EMBL" id="BBX54315.1"/>
    </source>
</evidence>
<dbReference type="RefSeq" id="WP_163679361.1">
    <property type="nucleotide sequence ID" value="NZ_AP022570.1"/>
</dbReference>
<reference evidence="4 5" key="1">
    <citation type="journal article" date="2019" name="Emerg. Microbes Infect.">
        <title>Comprehensive subspecies identification of 175 nontuberculous mycobacteria species based on 7547 genomic profiles.</title>
        <authorList>
            <person name="Matsumoto Y."/>
            <person name="Kinjo T."/>
            <person name="Motooka D."/>
            <person name="Nabeya D."/>
            <person name="Jung N."/>
            <person name="Uechi K."/>
            <person name="Horii T."/>
            <person name="Iida T."/>
            <person name="Fujita J."/>
            <person name="Nakamura S."/>
        </authorList>
    </citation>
    <scope>NUCLEOTIDE SEQUENCE [LARGE SCALE GENOMIC DNA]</scope>
    <source>
        <strain evidence="4 5">JCM 12603</strain>
    </source>
</reference>
<dbReference type="KEGG" id="mpof:MPOR_53410"/>
<keyword evidence="5" id="KW-1185">Reference proteome</keyword>
<name>A0A6N4VHH6_9MYCO</name>
<evidence type="ECO:0000256" key="1">
    <source>
        <dbReference type="SAM" id="MobiDB-lite"/>
    </source>
</evidence>
<accession>A0A6N4VHH6</accession>
<feature type="chain" id="PRO_5026819838" description="Haemophore haem-binding domain-containing protein" evidence="2">
    <location>
        <begin position="35"/>
        <end position="159"/>
    </location>
</feature>
<feature type="domain" description="Haemophore haem-binding" evidence="3">
    <location>
        <begin position="40"/>
        <end position="116"/>
    </location>
</feature>
<evidence type="ECO:0000256" key="2">
    <source>
        <dbReference type="SAM" id="SignalP"/>
    </source>
</evidence>
<evidence type="ECO:0000313" key="5">
    <source>
        <dbReference type="Proteomes" id="UP000466785"/>
    </source>
</evidence>
<dbReference type="NCBIfam" id="TIGR04529">
    <property type="entry name" value="MTB_hemophore"/>
    <property type="match status" value="1"/>
</dbReference>
<feature type="region of interest" description="Disordered" evidence="1">
    <location>
        <begin position="136"/>
        <end position="159"/>
    </location>
</feature>
<protein>
    <recommendedName>
        <fullName evidence="3">Haemophore haem-binding domain-containing protein</fullName>
    </recommendedName>
</protein>
<dbReference type="InterPro" id="IPR038378">
    <property type="entry name" value="MHB_sf"/>
</dbReference>
<feature type="region of interest" description="Disordered" evidence="1">
    <location>
        <begin position="62"/>
        <end position="84"/>
    </location>
</feature>
<keyword evidence="2" id="KW-0732">Signal</keyword>
<dbReference type="AlphaFoldDB" id="A0A6N4VHH6"/>
<proteinExistence type="predicted"/>
<gene>
    <name evidence="4" type="ORF">MPOR_53410</name>
</gene>
<dbReference type="Pfam" id="PF16525">
    <property type="entry name" value="MHB"/>
    <property type="match status" value="1"/>
</dbReference>
<feature type="signal peptide" evidence="2">
    <location>
        <begin position="1"/>
        <end position="34"/>
    </location>
</feature>
<dbReference type="Proteomes" id="UP000466785">
    <property type="component" value="Chromosome"/>
</dbReference>
<dbReference type="GO" id="GO:0020037">
    <property type="term" value="F:heme binding"/>
    <property type="evidence" value="ECO:0007669"/>
    <property type="project" value="InterPro"/>
</dbReference>
<organism evidence="4 5">
    <name type="scientific">Mycolicibacterium poriferae</name>
    <dbReference type="NCBI Taxonomy" id="39694"/>
    <lineage>
        <taxon>Bacteria</taxon>
        <taxon>Bacillati</taxon>
        <taxon>Actinomycetota</taxon>
        <taxon>Actinomycetes</taxon>
        <taxon>Mycobacteriales</taxon>
        <taxon>Mycobacteriaceae</taxon>
        <taxon>Mycolicibacterium</taxon>
    </lineage>
</organism>
<feature type="compositionally biased region" description="Polar residues" evidence="1">
    <location>
        <begin position="66"/>
        <end position="84"/>
    </location>
</feature>
<dbReference type="InterPro" id="IPR032407">
    <property type="entry name" value="MHB"/>
</dbReference>
<dbReference type="Gene3D" id="1.20.20.20">
    <property type="entry name" value="Haemophore, haem-binding domain"/>
    <property type="match status" value="1"/>
</dbReference>
<dbReference type="EMBL" id="AP022570">
    <property type="protein sequence ID" value="BBX54315.1"/>
    <property type="molecule type" value="Genomic_DNA"/>
</dbReference>
<evidence type="ECO:0000259" key="3">
    <source>
        <dbReference type="Pfam" id="PF16525"/>
    </source>
</evidence>